<dbReference type="InterPro" id="IPR011642">
    <property type="entry name" value="Gate_dom"/>
</dbReference>
<evidence type="ECO:0000313" key="14">
    <source>
        <dbReference type="EMBL" id="MBU3875780.1"/>
    </source>
</evidence>
<feature type="transmembrane region" description="Helical" evidence="11">
    <location>
        <begin position="488"/>
        <end position="510"/>
    </location>
</feature>
<dbReference type="InterPro" id="IPR003373">
    <property type="entry name" value="Fe2_transport_prot-B"/>
</dbReference>
<evidence type="ECO:0000256" key="7">
    <source>
        <dbReference type="ARBA" id="ARBA00022989"/>
    </source>
</evidence>
<feature type="transmembrane region" description="Helical" evidence="11">
    <location>
        <begin position="449"/>
        <end position="476"/>
    </location>
</feature>
<dbReference type="NCBIfam" id="TIGR00437">
    <property type="entry name" value="feoB"/>
    <property type="match status" value="1"/>
</dbReference>
<reference evidence="14 15" key="1">
    <citation type="submission" date="2021-06" db="EMBL/GenBank/DDBJ databases">
        <title>Faecalicatena sp. nov. isolated from porcine feces.</title>
        <authorList>
            <person name="Oh B.S."/>
            <person name="Lee J.H."/>
        </authorList>
    </citation>
    <scope>NUCLEOTIDE SEQUENCE [LARGE SCALE GENOMIC DNA]</scope>
    <source>
        <strain evidence="14 15">AGMB00832</strain>
    </source>
</reference>
<feature type="transmembrane region" description="Helical" evidence="11">
    <location>
        <begin position="638"/>
        <end position="658"/>
    </location>
</feature>
<feature type="domain" description="FeoB-type G" evidence="13">
    <location>
        <begin position="4"/>
        <end position="166"/>
    </location>
</feature>
<dbReference type="InterPro" id="IPR041069">
    <property type="entry name" value="FeoB_Cyto"/>
</dbReference>
<evidence type="ECO:0000313" key="15">
    <source>
        <dbReference type="Proteomes" id="UP000723714"/>
    </source>
</evidence>
<protein>
    <recommendedName>
        <fullName evidence="10 11">Ferrous iron transport protein B</fullName>
    </recommendedName>
</protein>
<evidence type="ECO:0000256" key="5">
    <source>
        <dbReference type="ARBA" id="ARBA00022692"/>
    </source>
</evidence>
<feature type="transmembrane region" description="Helical" evidence="11">
    <location>
        <begin position="310"/>
        <end position="333"/>
    </location>
</feature>
<evidence type="ECO:0000256" key="4">
    <source>
        <dbReference type="ARBA" id="ARBA00022475"/>
    </source>
</evidence>
<dbReference type="PROSITE" id="PS51711">
    <property type="entry name" value="G_FEOB"/>
    <property type="match status" value="1"/>
</dbReference>
<dbReference type="EMBL" id="JABACJ020000006">
    <property type="protein sequence ID" value="MBU3875780.1"/>
    <property type="molecule type" value="Genomic_DNA"/>
</dbReference>
<keyword evidence="11" id="KW-0408">Iron</keyword>
<dbReference type="RefSeq" id="WP_216240819.1">
    <property type="nucleotide sequence ID" value="NZ_JABACJ020000006.1"/>
</dbReference>
<keyword evidence="8 11" id="KW-0342">GTP-binding</keyword>
<feature type="coiled-coil region" evidence="12">
    <location>
        <begin position="146"/>
        <end position="173"/>
    </location>
</feature>
<comment type="caution">
    <text evidence="14">The sequence shown here is derived from an EMBL/GenBank/DDBJ whole genome shotgun (WGS) entry which is preliminary data.</text>
</comment>
<evidence type="ECO:0000256" key="1">
    <source>
        <dbReference type="ARBA" id="ARBA00003926"/>
    </source>
</evidence>
<evidence type="ECO:0000256" key="12">
    <source>
        <dbReference type="SAM" id="Coils"/>
    </source>
</evidence>
<dbReference type="CDD" id="cd01879">
    <property type="entry name" value="FeoB"/>
    <property type="match status" value="1"/>
</dbReference>
<evidence type="ECO:0000256" key="8">
    <source>
        <dbReference type="ARBA" id="ARBA00023134"/>
    </source>
</evidence>
<keyword evidence="11" id="KW-0406">Ion transport</keyword>
<accession>A0ABS6D2F3</accession>
<dbReference type="InterPro" id="IPR050860">
    <property type="entry name" value="FeoB_GTPase"/>
</dbReference>
<keyword evidence="11" id="KW-0410">Iron transport</keyword>
<dbReference type="PANTHER" id="PTHR43185:SF2">
    <property type="entry name" value="FERROUS IRON TRANSPORT PROTEIN B"/>
    <property type="match status" value="1"/>
</dbReference>
<keyword evidence="4" id="KW-1003">Cell membrane</keyword>
<keyword evidence="15" id="KW-1185">Reference proteome</keyword>
<evidence type="ECO:0000256" key="2">
    <source>
        <dbReference type="ARBA" id="ARBA00004651"/>
    </source>
</evidence>
<dbReference type="Pfam" id="PF07670">
    <property type="entry name" value="Gate"/>
    <property type="match status" value="2"/>
</dbReference>
<dbReference type="Proteomes" id="UP000723714">
    <property type="component" value="Unassembled WGS sequence"/>
</dbReference>
<evidence type="ECO:0000256" key="11">
    <source>
        <dbReference type="RuleBase" id="RU362098"/>
    </source>
</evidence>
<evidence type="ECO:0000259" key="13">
    <source>
        <dbReference type="PROSITE" id="PS51711"/>
    </source>
</evidence>
<proteinExistence type="inferred from homology"/>
<keyword evidence="5 11" id="KW-0812">Transmembrane</keyword>
<keyword evidence="6" id="KW-0547">Nucleotide-binding</keyword>
<gene>
    <name evidence="14" type="primary">feoB</name>
    <name evidence="14" type="ORF">HGO97_008145</name>
</gene>
<keyword evidence="7 11" id="KW-1133">Transmembrane helix</keyword>
<keyword evidence="12" id="KW-0175">Coiled coil</keyword>
<feature type="transmembrane region" description="Helical" evidence="11">
    <location>
        <begin position="678"/>
        <end position="698"/>
    </location>
</feature>
<dbReference type="Pfam" id="PF17910">
    <property type="entry name" value="FeoB_Cyto"/>
    <property type="match status" value="1"/>
</dbReference>
<comment type="function">
    <text evidence="1 11">Probable transporter of a GTP-driven Fe(2+) uptake system.</text>
</comment>
<organism evidence="14 15">
    <name type="scientific">Faecalicatena faecalis</name>
    <dbReference type="NCBI Taxonomy" id="2726362"/>
    <lineage>
        <taxon>Bacteria</taxon>
        <taxon>Bacillati</taxon>
        <taxon>Bacillota</taxon>
        <taxon>Clostridia</taxon>
        <taxon>Lachnospirales</taxon>
        <taxon>Lachnospiraceae</taxon>
        <taxon>Faecalicatena</taxon>
    </lineage>
</organism>
<dbReference type="Pfam" id="PF07664">
    <property type="entry name" value="FeoB_C"/>
    <property type="match status" value="1"/>
</dbReference>
<name>A0ABS6D2F3_9FIRM</name>
<evidence type="ECO:0000256" key="9">
    <source>
        <dbReference type="ARBA" id="ARBA00023136"/>
    </source>
</evidence>
<dbReference type="InterPro" id="IPR030389">
    <property type="entry name" value="G_FEOB_dom"/>
</dbReference>
<dbReference type="Pfam" id="PF02421">
    <property type="entry name" value="FeoB_N"/>
    <property type="match status" value="1"/>
</dbReference>
<dbReference type="InterPro" id="IPR011640">
    <property type="entry name" value="Fe2_transport_prot_B_C"/>
</dbReference>
<keyword evidence="9 11" id="KW-0472">Membrane</keyword>
<sequence length="707" mass="77915">MSREKMIAIAGNPNVGKSTVFNSLTNMHQHTGNWPGKTVANAVGYCSTREYSYQLVDIPGTYSLMAHSAEEEVARDFICFGDAQAVVIVCDATCLERNLNLVIQTMEITDRVIVCINLMDEAEKKGIHVRLDVLSSELGVPVVGMIARDKKGLDELLKELDQMMHEIDGEVRAADVESLECKRNQSFQVIYPNVLEEAISILEPAVGETLGRLNSRWLALKLLDYDDTLGEQVKNYFGKDICSIPSVKECLDRARKKLTDAGLDQTYLEEEIVSSVMQTAEKISSKAVVCTKKRPDLKDRKIDQILTGRVLGYPIMAILLMGILWLTIVGANYPSQMLSKLFFQIQNQLTRFFQYMGAPPWLHGMLVLGIYRVLAWVISVMLPPMAIFFPLFTLLEDAGYLPRIAYNLDKPFKKCCACGKQALTMAMGFGCNAVGVTGCRIIDSPRERLIAILTNCFVPCNGRFPTLIAIITMFFIGTQSGGISSLLSAFILTLVILLGIGMTFLVSWALSKTVLKGVPSSFTLELPPYRRPQIGKVIVRSVFDRTLFVLGRAVMAAAPAGLIIWTAANIFIGNQSLLNHCATMLDPAAKLFGLDGVILIAFILGLPANEIVIPIIIMAYMSQGSIMELGNLSEMKLLFVNHGWTWVTAACTMLFSLMHWPCSTTLLTIKKETGSWRWTAAALMIPTVAGLLLCFGVAQTARIVMGG</sequence>
<keyword evidence="3 11" id="KW-0813">Transport</keyword>
<feature type="transmembrane region" description="Helical" evidence="11">
    <location>
        <begin position="592"/>
        <end position="617"/>
    </location>
</feature>
<dbReference type="PANTHER" id="PTHR43185">
    <property type="entry name" value="FERROUS IRON TRANSPORT PROTEIN B"/>
    <property type="match status" value="1"/>
</dbReference>
<evidence type="ECO:0000256" key="10">
    <source>
        <dbReference type="NCBIfam" id="TIGR00437"/>
    </source>
</evidence>
<evidence type="ECO:0000256" key="3">
    <source>
        <dbReference type="ARBA" id="ARBA00022448"/>
    </source>
</evidence>
<comment type="subcellular location">
    <subcellularLocation>
        <location evidence="2 11">Cell membrane</location>
        <topology evidence="2 11">Multi-pass membrane protein</topology>
    </subcellularLocation>
</comment>
<evidence type="ECO:0000256" key="6">
    <source>
        <dbReference type="ARBA" id="ARBA00022741"/>
    </source>
</evidence>
<comment type="similarity">
    <text evidence="11">Belongs to the TRAFAC class TrmE-Era-EngA-EngB-Septin-like GTPase superfamily. FeoB GTPase (TC 9.A.8) family.</text>
</comment>
<feature type="transmembrane region" description="Helical" evidence="11">
    <location>
        <begin position="373"/>
        <end position="395"/>
    </location>
</feature>
<feature type="transmembrane region" description="Helical" evidence="11">
    <location>
        <begin position="549"/>
        <end position="572"/>
    </location>
</feature>